<gene>
    <name evidence="1" type="ORF">LYNGBM3L_31580</name>
</gene>
<organism evidence="1 2">
    <name type="scientific">Moorena producens 3L</name>
    <dbReference type="NCBI Taxonomy" id="489825"/>
    <lineage>
        <taxon>Bacteria</taxon>
        <taxon>Bacillati</taxon>
        <taxon>Cyanobacteriota</taxon>
        <taxon>Cyanophyceae</taxon>
        <taxon>Coleofasciculales</taxon>
        <taxon>Coleofasciculaceae</taxon>
        <taxon>Moorena</taxon>
    </lineage>
</organism>
<dbReference type="eggNOG" id="ENOG5030I2J">
    <property type="taxonomic scope" value="Bacteria"/>
</dbReference>
<keyword evidence="2" id="KW-1185">Reference proteome</keyword>
<evidence type="ECO:0000313" key="2">
    <source>
        <dbReference type="Proteomes" id="UP000003959"/>
    </source>
</evidence>
<evidence type="ECO:0000313" key="1">
    <source>
        <dbReference type="EMBL" id="EGJ31979.1"/>
    </source>
</evidence>
<dbReference type="AlphaFoldDB" id="F4XU03"/>
<name>F4XU03_9CYAN</name>
<dbReference type="Proteomes" id="UP000003959">
    <property type="component" value="Unassembled WGS sequence"/>
</dbReference>
<dbReference type="HOGENOM" id="CLU_1794326_0_0_3"/>
<sequence>MFKFIKQLFLAGLLSILITSGIFVPKAYAQFPCQPPGPDNGTLCAVVFSEKGPQDGQSWRSSDNFSTGYCPGTQMMWIAQGPDAENIEFGLAKDVSGSDPTLQDPIVYCGITTMFQDNNLYLGNPRGAGQTFSVHVYTNEPMPQ</sequence>
<reference evidence="2" key="1">
    <citation type="journal article" date="2011" name="Proc. Natl. Acad. Sci. U.S.A.">
        <title>Genomic insights into the physiology and ecology of the marine filamentous cyanobacterium Lyngbya majuscula.</title>
        <authorList>
            <person name="Jones A.C."/>
            <person name="Monroe E.A."/>
            <person name="Podell S."/>
            <person name="Hess W.R."/>
            <person name="Klages S."/>
            <person name="Esquenazi E."/>
            <person name="Niessen S."/>
            <person name="Hoover H."/>
            <person name="Rothmann M."/>
            <person name="Lasken R.S."/>
            <person name="Yates J.R.III."/>
            <person name="Reinhardt R."/>
            <person name="Kube M."/>
            <person name="Burkart M.D."/>
            <person name="Allen E.E."/>
            <person name="Dorrestein P.C."/>
            <person name="Gerwick W.H."/>
            <person name="Gerwick L."/>
        </authorList>
    </citation>
    <scope>NUCLEOTIDE SEQUENCE [LARGE SCALE GENOMIC DNA]</scope>
    <source>
        <strain evidence="2">3L</strain>
    </source>
</reference>
<protein>
    <submittedName>
        <fullName evidence="1">Uncharacterized protein</fullName>
    </submittedName>
</protein>
<dbReference type="RefSeq" id="WP_008185865.1">
    <property type="nucleotide sequence ID" value="NZ_GL890930.1"/>
</dbReference>
<dbReference type="EMBL" id="GL890930">
    <property type="protein sequence ID" value="EGJ31979.1"/>
    <property type="molecule type" value="Genomic_DNA"/>
</dbReference>
<accession>F4XU03</accession>
<dbReference type="OrthoDB" id="2614646at2"/>
<proteinExistence type="predicted"/>